<reference evidence="1" key="1">
    <citation type="submission" date="2019-10" db="EMBL/GenBank/DDBJ databases">
        <authorList>
            <consortium name="DOE Joint Genome Institute"/>
            <person name="Kuo A."/>
            <person name="Miyauchi S."/>
            <person name="Kiss E."/>
            <person name="Drula E."/>
            <person name="Kohler A."/>
            <person name="Sanchez-Garcia M."/>
            <person name="Andreopoulos B."/>
            <person name="Barry K.W."/>
            <person name="Bonito G."/>
            <person name="Buee M."/>
            <person name="Carver A."/>
            <person name="Chen C."/>
            <person name="Cichocki N."/>
            <person name="Clum A."/>
            <person name="Culley D."/>
            <person name="Crous P.W."/>
            <person name="Fauchery L."/>
            <person name="Girlanda M."/>
            <person name="Hayes R."/>
            <person name="Keri Z."/>
            <person name="LaButti K."/>
            <person name="Lipzen A."/>
            <person name="Lombard V."/>
            <person name="Magnuson J."/>
            <person name="Maillard F."/>
            <person name="Morin E."/>
            <person name="Murat C."/>
            <person name="Nolan M."/>
            <person name="Ohm R."/>
            <person name="Pangilinan J."/>
            <person name="Pereira M."/>
            <person name="Perotto S."/>
            <person name="Peter M."/>
            <person name="Riley R."/>
            <person name="Sitrit Y."/>
            <person name="Stielow B."/>
            <person name="Szollosi G."/>
            <person name="Zifcakova L."/>
            <person name="Stursova M."/>
            <person name="Spatafora J.W."/>
            <person name="Tedersoo L."/>
            <person name="Vaario L.-M."/>
            <person name="Yamada A."/>
            <person name="Yan M."/>
            <person name="Wang P."/>
            <person name="Xu J."/>
            <person name="Bruns T."/>
            <person name="Baldrian P."/>
            <person name="Vilgalys R."/>
            <person name="Henrissat B."/>
            <person name="Grigoriev I.V."/>
            <person name="Hibbett D."/>
            <person name="Nagy L.G."/>
            <person name="Martin F.M."/>
        </authorList>
    </citation>
    <scope>NUCLEOTIDE SEQUENCE</scope>
    <source>
        <strain evidence="1">BED1</strain>
    </source>
</reference>
<dbReference type="EMBL" id="WHUW01000051">
    <property type="protein sequence ID" value="KAF8431305.1"/>
    <property type="molecule type" value="Genomic_DNA"/>
</dbReference>
<dbReference type="Proteomes" id="UP001194468">
    <property type="component" value="Unassembled WGS sequence"/>
</dbReference>
<reference evidence="1" key="2">
    <citation type="journal article" date="2020" name="Nat. Commun.">
        <title>Large-scale genome sequencing of mycorrhizal fungi provides insights into the early evolution of symbiotic traits.</title>
        <authorList>
            <person name="Miyauchi S."/>
            <person name="Kiss E."/>
            <person name="Kuo A."/>
            <person name="Drula E."/>
            <person name="Kohler A."/>
            <person name="Sanchez-Garcia M."/>
            <person name="Morin E."/>
            <person name="Andreopoulos B."/>
            <person name="Barry K.W."/>
            <person name="Bonito G."/>
            <person name="Buee M."/>
            <person name="Carver A."/>
            <person name="Chen C."/>
            <person name="Cichocki N."/>
            <person name="Clum A."/>
            <person name="Culley D."/>
            <person name="Crous P.W."/>
            <person name="Fauchery L."/>
            <person name="Girlanda M."/>
            <person name="Hayes R.D."/>
            <person name="Keri Z."/>
            <person name="LaButti K."/>
            <person name="Lipzen A."/>
            <person name="Lombard V."/>
            <person name="Magnuson J."/>
            <person name="Maillard F."/>
            <person name="Murat C."/>
            <person name="Nolan M."/>
            <person name="Ohm R.A."/>
            <person name="Pangilinan J."/>
            <person name="Pereira M.F."/>
            <person name="Perotto S."/>
            <person name="Peter M."/>
            <person name="Pfister S."/>
            <person name="Riley R."/>
            <person name="Sitrit Y."/>
            <person name="Stielow J.B."/>
            <person name="Szollosi G."/>
            <person name="Zifcakova L."/>
            <person name="Stursova M."/>
            <person name="Spatafora J.W."/>
            <person name="Tedersoo L."/>
            <person name="Vaario L.M."/>
            <person name="Yamada A."/>
            <person name="Yan M."/>
            <person name="Wang P."/>
            <person name="Xu J."/>
            <person name="Bruns T."/>
            <person name="Baldrian P."/>
            <person name="Vilgalys R."/>
            <person name="Dunand C."/>
            <person name="Henrissat B."/>
            <person name="Grigoriev I.V."/>
            <person name="Hibbett D."/>
            <person name="Nagy L.G."/>
            <person name="Martin F.M."/>
        </authorList>
    </citation>
    <scope>NUCLEOTIDE SEQUENCE</scope>
    <source>
        <strain evidence="1">BED1</strain>
    </source>
</reference>
<gene>
    <name evidence="1" type="ORF">L210DRAFT_179806</name>
</gene>
<keyword evidence="2" id="KW-1185">Reference proteome</keyword>
<organism evidence="1 2">
    <name type="scientific">Boletus edulis BED1</name>
    <dbReference type="NCBI Taxonomy" id="1328754"/>
    <lineage>
        <taxon>Eukaryota</taxon>
        <taxon>Fungi</taxon>
        <taxon>Dikarya</taxon>
        <taxon>Basidiomycota</taxon>
        <taxon>Agaricomycotina</taxon>
        <taxon>Agaricomycetes</taxon>
        <taxon>Agaricomycetidae</taxon>
        <taxon>Boletales</taxon>
        <taxon>Boletineae</taxon>
        <taxon>Boletaceae</taxon>
        <taxon>Boletoideae</taxon>
        <taxon>Boletus</taxon>
    </lineage>
</organism>
<accession>A0AAD4BHR6</accession>
<proteinExistence type="predicted"/>
<sequence>MMSIKLVSQEQFRDTAMKSALDWLAPGLSVRSTTIQVPQGESWPDKMTKIQTSTHWHLSFPPIRMICSGSASGNFNQTIYLVGTNSPWL</sequence>
<protein>
    <submittedName>
        <fullName evidence="1">Uncharacterized protein</fullName>
    </submittedName>
</protein>
<evidence type="ECO:0000313" key="1">
    <source>
        <dbReference type="EMBL" id="KAF8431305.1"/>
    </source>
</evidence>
<name>A0AAD4BHR6_BOLED</name>
<comment type="caution">
    <text evidence="1">The sequence shown here is derived from an EMBL/GenBank/DDBJ whole genome shotgun (WGS) entry which is preliminary data.</text>
</comment>
<evidence type="ECO:0000313" key="2">
    <source>
        <dbReference type="Proteomes" id="UP001194468"/>
    </source>
</evidence>
<dbReference type="AlphaFoldDB" id="A0AAD4BHR6"/>